<dbReference type="AlphaFoldDB" id="A0A4Y2VHN0"/>
<proteinExistence type="predicted"/>
<protein>
    <submittedName>
        <fullName evidence="1">Uncharacterized protein</fullName>
    </submittedName>
</protein>
<dbReference type="EMBL" id="BGPR01047776">
    <property type="protein sequence ID" value="GBO24809.1"/>
    <property type="molecule type" value="Genomic_DNA"/>
</dbReference>
<organism evidence="1 2">
    <name type="scientific">Araneus ventricosus</name>
    <name type="common">Orbweaver spider</name>
    <name type="synonym">Epeira ventricosa</name>
    <dbReference type="NCBI Taxonomy" id="182803"/>
    <lineage>
        <taxon>Eukaryota</taxon>
        <taxon>Metazoa</taxon>
        <taxon>Ecdysozoa</taxon>
        <taxon>Arthropoda</taxon>
        <taxon>Chelicerata</taxon>
        <taxon>Arachnida</taxon>
        <taxon>Araneae</taxon>
        <taxon>Araneomorphae</taxon>
        <taxon>Entelegynae</taxon>
        <taxon>Araneoidea</taxon>
        <taxon>Araneidae</taxon>
        <taxon>Araneus</taxon>
    </lineage>
</organism>
<sequence length="97" mass="11187">MSSFVRPCEREKAPSHTKSQVTLSLVLLRKVKGPCSAIHRQDGETKCHSHMFLLFNRWLSQRERIHNLSLQASLDVKSGREEIVKEFLLTLEKVCVI</sequence>
<comment type="caution">
    <text evidence="1">The sequence shown here is derived from an EMBL/GenBank/DDBJ whole genome shotgun (WGS) entry which is preliminary data.</text>
</comment>
<evidence type="ECO:0000313" key="2">
    <source>
        <dbReference type="Proteomes" id="UP000499080"/>
    </source>
</evidence>
<dbReference type="Proteomes" id="UP000499080">
    <property type="component" value="Unassembled WGS sequence"/>
</dbReference>
<keyword evidence="2" id="KW-1185">Reference proteome</keyword>
<evidence type="ECO:0000313" key="1">
    <source>
        <dbReference type="EMBL" id="GBO24809.1"/>
    </source>
</evidence>
<gene>
    <name evidence="1" type="ORF">AVEN_68317_1</name>
</gene>
<reference evidence="1 2" key="1">
    <citation type="journal article" date="2019" name="Sci. Rep.">
        <title>Orb-weaving spider Araneus ventricosus genome elucidates the spidroin gene catalogue.</title>
        <authorList>
            <person name="Kono N."/>
            <person name="Nakamura H."/>
            <person name="Ohtoshi R."/>
            <person name="Moran D.A.P."/>
            <person name="Shinohara A."/>
            <person name="Yoshida Y."/>
            <person name="Fujiwara M."/>
            <person name="Mori M."/>
            <person name="Tomita M."/>
            <person name="Arakawa K."/>
        </authorList>
    </citation>
    <scope>NUCLEOTIDE SEQUENCE [LARGE SCALE GENOMIC DNA]</scope>
</reference>
<accession>A0A4Y2VHN0</accession>
<name>A0A4Y2VHN0_ARAVE</name>